<evidence type="ECO:0000256" key="1">
    <source>
        <dbReference type="SAM" id="Phobius"/>
    </source>
</evidence>
<dbReference type="HOGENOM" id="CLU_064167_1_1_1"/>
<name>T1GYT8_MEGSC</name>
<accession>T1GYT8</accession>
<keyword evidence="3" id="KW-1185">Reference proteome</keyword>
<dbReference type="OMA" id="EERTLCT"/>
<organism evidence="2 3">
    <name type="scientific">Megaselia scalaris</name>
    <name type="common">Humpbacked fly</name>
    <name type="synonym">Phora scalaris</name>
    <dbReference type="NCBI Taxonomy" id="36166"/>
    <lineage>
        <taxon>Eukaryota</taxon>
        <taxon>Metazoa</taxon>
        <taxon>Ecdysozoa</taxon>
        <taxon>Arthropoda</taxon>
        <taxon>Hexapoda</taxon>
        <taxon>Insecta</taxon>
        <taxon>Pterygota</taxon>
        <taxon>Neoptera</taxon>
        <taxon>Endopterygota</taxon>
        <taxon>Diptera</taxon>
        <taxon>Brachycera</taxon>
        <taxon>Muscomorpha</taxon>
        <taxon>Platypezoidea</taxon>
        <taxon>Phoridae</taxon>
        <taxon>Megaseliini</taxon>
        <taxon>Megaselia</taxon>
    </lineage>
</organism>
<proteinExistence type="predicted"/>
<protein>
    <recommendedName>
        <fullName evidence="4">Neuronal membrane glycoprotein M6-a</fullName>
    </recommendedName>
</protein>
<dbReference type="Proteomes" id="UP000015102">
    <property type="component" value="Unassembled WGS sequence"/>
</dbReference>
<reference evidence="2" key="2">
    <citation type="submission" date="2015-06" db="UniProtKB">
        <authorList>
            <consortium name="EnsemblMetazoa"/>
        </authorList>
    </citation>
    <scope>IDENTIFICATION</scope>
</reference>
<keyword evidence="1" id="KW-1133">Transmembrane helix</keyword>
<evidence type="ECO:0000313" key="3">
    <source>
        <dbReference type="Proteomes" id="UP000015102"/>
    </source>
</evidence>
<dbReference type="AlphaFoldDB" id="T1GYT8"/>
<dbReference type="PANTHER" id="PTHR11683">
    <property type="entry name" value="MYELIN PROTEOLIPID"/>
    <property type="match status" value="1"/>
</dbReference>
<dbReference type="EnsemblMetazoa" id="MESCA009025-RA">
    <property type="protein sequence ID" value="MESCA009025-PA"/>
    <property type="gene ID" value="MESCA009025"/>
</dbReference>
<evidence type="ECO:0008006" key="4">
    <source>
        <dbReference type="Google" id="ProtNLM"/>
    </source>
</evidence>
<feature type="transmembrane region" description="Helical" evidence="1">
    <location>
        <begin position="6"/>
        <end position="25"/>
    </location>
</feature>
<dbReference type="STRING" id="36166.T1GYT8"/>
<dbReference type="EMBL" id="CAQQ02188356">
    <property type="status" value="NOT_ANNOTATED_CDS"/>
    <property type="molecule type" value="Genomic_DNA"/>
</dbReference>
<dbReference type="PRINTS" id="PR00214">
    <property type="entry name" value="MYELINPLP"/>
</dbReference>
<sequence length="187" mass="21666">MIFVGIAATMGALALLILFVGFLATGSTRYKVYREWRSRVGGRITCAVLMCLTYLLNFIWILILCFLCVITFVYTMFWNMCASVEKSNTCIDLNQFHFMFPAGTKQEDMRICEKYEIKAFCKDGVENSEVMFILATLSSLLVIMSLVHYLMCLSANYAHIRDHEKFQELQEIQNLAEYENNMSKDRF</sequence>
<dbReference type="Pfam" id="PF01275">
    <property type="entry name" value="Myelin_PLP"/>
    <property type="match status" value="1"/>
</dbReference>
<feature type="transmembrane region" description="Helical" evidence="1">
    <location>
        <begin position="46"/>
        <end position="77"/>
    </location>
</feature>
<dbReference type="InterPro" id="IPR001614">
    <property type="entry name" value="Myelin_PLP"/>
</dbReference>
<dbReference type="GO" id="GO:0005886">
    <property type="term" value="C:plasma membrane"/>
    <property type="evidence" value="ECO:0007669"/>
    <property type="project" value="TreeGrafter"/>
</dbReference>
<dbReference type="GO" id="GO:0031175">
    <property type="term" value="P:neuron projection development"/>
    <property type="evidence" value="ECO:0007669"/>
    <property type="project" value="TreeGrafter"/>
</dbReference>
<dbReference type="PANTHER" id="PTHR11683:SF12">
    <property type="entry name" value="M6, ISOFORM F"/>
    <property type="match status" value="1"/>
</dbReference>
<feature type="transmembrane region" description="Helical" evidence="1">
    <location>
        <begin position="130"/>
        <end position="151"/>
    </location>
</feature>
<keyword evidence="1" id="KW-0812">Transmembrane</keyword>
<keyword evidence="1" id="KW-0472">Membrane</keyword>
<reference evidence="3" key="1">
    <citation type="submission" date="2013-02" db="EMBL/GenBank/DDBJ databases">
        <authorList>
            <person name="Hughes D."/>
        </authorList>
    </citation>
    <scope>NUCLEOTIDE SEQUENCE</scope>
    <source>
        <strain>Durham</strain>
        <strain evidence="3">NC isolate 2 -- Noor lab</strain>
    </source>
</reference>
<evidence type="ECO:0000313" key="2">
    <source>
        <dbReference type="EnsemblMetazoa" id="MESCA009025-PA"/>
    </source>
</evidence>